<dbReference type="Pfam" id="PF13673">
    <property type="entry name" value="Acetyltransf_10"/>
    <property type="match status" value="1"/>
</dbReference>
<evidence type="ECO:0000313" key="3">
    <source>
        <dbReference type="EMBL" id="CAF9913411.1"/>
    </source>
</evidence>
<protein>
    <recommendedName>
        <fullName evidence="2">N-acetyltransferase domain-containing protein</fullName>
    </recommendedName>
</protein>
<dbReference type="PROSITE" id="PS51186">
    <property type="entry name" value="GNAT"/>
    <property type="match status" value="1"/>
</dbReference>
<dbReference type="PANTHER" id="PTHR47542">
    <property type="entry name" value="ACYL-COA N-ACYLTRANSFERASES (NAT) SUPERFAMILY PROTEIN"/>
    <property type="match status" value="1"/>
</dbReference>
<dbReference type="GO" id="GO:0016747">
    <property type="term" value="F:acyltransferase activity, transferring groups other than amino-acyl groups"/>
    <property type="evidence" value="ECO:0007669"/>
    <property type="project" value="InterPro"/>
</dbReference>
<dbReference type="OrthoDB" id="41532at2759"/>
<accession>A0A8H3EVG5</accession>
<reference evidence="3" key="1">
    <citation type="submission" date="2021-03" db="EMBL/GenBank/DDBJ databases">
        <authorList>
            <person name="Tagirdzhanova G."/>
        </authorList>
    </citation>
    <scope>NUCLEOTIDE SEQUENCE</scope>
</reference>
<proteinExistence type="predicted"/>
<name>A0A8H3EVG5_9LECA</name>
<evidence type="ECO:0000259" key="2">
    <source>
        <dbReference type="PROSITE" id="PS51186"/>
    </source>
</evidence>
<dbReference type="SUPFAM" id="SSF55729">
    <property type="entry name" value="Acyl-CoA N-acyltransferases (Nat)"/>
    <property type="match status" value="1"/>
</dbReference>
<sequence length="233" mass="25974">MATTKLYDLVSGSNVADSTDLVAPKGHGQLRELQLASSPISMDDILAQVKRLEKRTFPKAEAMDFDVELQKRNTELIVVLDCSPPNEAINFTISEANRQPPKSLLPVDPETSDQSVSQSLQSSESDMYSSQVKTALVVAYILHARSAGASLLHKVCVAEKYRRQGIAKQLLTIFKTKLESQGCERIQLWVDWQRDGAIKLYTSVGFRRTDGARDYYGAGRHGVKMAVDLNWVW</sequence>
<feature type="compositionally biased region" description="Low complexity" evidence="1">
    <location>
        <begin position="112"/>
        <end position="123"/>
    </location>
</feature>
<dbReference type="PANTHER" id="PTHR47542:SF2">
    <property type="entry name" value="ACYL-COA N-ACYLTRANSFERASES (NAT) SUPERFAMILY PROTEIN"/>
    <property type="match status" value="1"/>
</dbReference>
<gene>
    <name evidence="3" type="ORF">GOMPHAMPRED_007897</name>
</gene>
<dbReference type="InterPro" id="IPR000182">
    <property type="entry name" value="GNAT_dom"/>
</dbReference>
<keyword evidence="4" id="KW-1185">Reference proteome</keyword>
<comment type="caution">
    <text evidence="3">The sequence shown here is derived from an EMBL/GenBank/DDBJ whole genome shotgun (WGS) entry which is preliminary data.</text>
</comment>
<dbReference type="EMBL" id="CAJPDQ010000008">
    <property type="protein sequence ID" value="CAF9913411.1"/>
    <property type="molecule type" value="Genomic_DNA"/>
</dbReference>
<evidence type="ECO:0000313" key="4">
    <source>
        <dbReference type="Proteomes" id="UP000664169"/>
    </source>
</evidence>
<evidence type="ECO:0000256" key="1">
    <source>
        <dbReference type="SAM" id="MobiDB-lite"/>
    </source>
</evidence>
<dbReference type="CDD" id="cd04301">
    <property type="entry name" value="NAT_SF"/>
    <property type="match status" value="1"/>
</dbReference>
<dbReference type="Proteomes" id="UP000664169">
    <property type="component" value="Unassembled WGS sequence"/>
</dbReference>
<organism evidence="3 4">
    <name type="scientific">Gomphillus americanus</name>
    <dbReference type="NCBI Taxonomy" id="1940652"/>
    <lineage>
        <taxon>Eukaryota</taxon>
        <taxon>Fungi</taxon>
        <taxon>Dikarya</taxon>
        <taxon>Ascomycota</taxon>
        <taxon>Pezizomycotina</taxon>
        <taxon>Lecanoromycetes</taxon>
        <taxon>OSLEUM clade</taxon>
        <taxon>Ostropomycetidae</taxon>
        <taxon>Ostropales</taxon>
        <taxon>Graphidaceae</taxon>
        <taxon>Gomphilloideae</taxon>
        <taxon>Gomphillus</taxon>
    </lineage>
</organism>
<dbReference type="InterPro" id="IPR016181">
    <property type="entry name" value="Acyl_CoA_acyltransferase"/>
</dbReference>
<dbReference type="Gene3D" id="3.40.630.30">
    <property type="match status" value="1"/>
</dbReference>
<feature type="domain" description="N-acetyltransferase" evidence="2">
    <location>
        <begin position="91"/>
        <end position="230"/>
    </location>
</feature>
<dbReference type="AlphaFoldDB" id="A0A8H3EVG5"/>
<feature type="region of interest" description="Disordered" evidence="1">
    <location>
        <begin position="100"/>
        <end position="123"/>
    </location>
</feature>